<dbReference type="Proteomes" id="UP000053398">
    <property type="component" value="Unassembled WGS sequence"/>
</dbReference>
<reference evidence="4 5" key="1">
    <citation type="submission" date="2015-10" db="EMBL/GenBank/DDBJ databases">
        <title>Draft genome sequence of Streptomyces corchorusii DSM 40340, type strain for the species Streptomyces corchorusii.</title>
        <authorList>
            <person name="Ruckert C."/>
            <person name="Winkler A."/>
            <person name="Kalinowski J."/>
            <person name="Kampfer P."/>
            <person name="Glaeser S."/>
        </authorList>
    </citation>
    <scope>NUCLEOTIDE SEQUENCE [LARGE SCALE GENOMIC DNA]</scope>
    <source>
        <strain evidence="4 5">DSM 40340</strain>
    </source>
</reference>
<dbReference type="InterPro" id="IPR057326">
    <property type="entry name" value="KR_dom"/>
</dbReference>
<dbReference type="PANTHER" id="PTHR42879">
    <property type="entry name" value="3-OXOACYL-(ACYL-CARRIER-PROTEIN) REDUCTASE"/>
    <property type="match status" value="1"/>
</dbReference>
<dbReference type="CDD" id="cd05233">
    <property type="entry name" value="SDR_c"/>
    <property type="match status" value="1"/>
</dbReference>
<dbReference type="InterPro" id="IPR050259">
    <property type="entry name" value="SDR"/>
</dbReference>
<dbReference type="SMART" id="SM00822">
    <property type="entry name" value="PKS_KR"/>
    <property type="match status" value="1"/>
</dbReference>
<proteinExistence type="inferred from homology"/>
<dbReference type="GO" id="GO:0016491">
    <property type="term" value="F:oxidoreductase activity"/>
    <property type="evidence" value="ECO:0007669"/>
    <property type="project" value="UniProtKB-KW"/>
</dbReference>
<name>A0A117QAA8_STRCK</name>
<dbReference type="PRINTS" id="PR00081">
    <property type="entry name" value="GDHRDH"/>
</dbReference>
<evidence type="ECO:0000313" key="4">
    <source>
        <dbReference type="EMBL" id="KUN17199.1"/>
    </source>
</evidence>
<dbReference type="AlphaFoldDB" id="A0A117QAA8"/>
<dbReference type="Pfam" id="PF13561">
    <property type="entry name" value="adh_short_C2"/>
    <property type="match status" value="1"/>
</dbReference>
<sequence length="253" mass="26302">MAASTSGTPEEKETLLSGRTVLITGASKGIGLATAQRLAGRGHRVLGIARGVPDGDFPGVLHACDLADVRGTQELLDALAREERVDAVVNNVGLVLPEPLGEITLDALREVYDLNVRAAVQVTQACVGGMRERGWGRIVNVTSRAQHGSRTRSSYAAAKSALVGLTGTWALELAEHGVTVNAVAPGPVETELFRAQHPVGGAEEARVLRSVPMGRFGRPEEVAAAVCFLLSEDAGFITGQVLGVDGGGTLPGR</sequence>
<organism evidence="4 5">
    <name type="scientific">Streptomyces corchorusii</name>
    <name type="common">Streptomyces chibaensis</name>
    <dbReference type="NCBI Taxonomy" id="1903"/>
    <lineage>
        <taxon>Bacteria</taxon>
        <taxon>Bacillati</taxon>
        <taxon>Actinomycetota</taxon>
        <taxon>Actinomycetes</taxon>
        <taxon>Kitasatosporales</taxon>
        <taxon>Streptomycetaceae</taxon>
        <taxon>Streptomyces</taxon>
    </lineage>
</organism>
<dbReference type="FunFam" id="3.40.50.720:FF:000084">
    <property type="entry name" value="Short-chain dehydrogenase reductase"/>
    <property type="match status" value="1"/>
</dbReference>
<evidence type="ECO:0000259" key="3">
    <source>
        <dbReference type="SMART" id="SM00822"/>
    </source>
</evidence>
<evidence type="ECO:0000256" key="2">
    <source>
        <dbReference type="ARBA" id="ARBA00023002"/>
    </source>
</evidence>
<keyword evidence="2" id="KW-0560">Oxidoreductase</keyword>
<dbReference type="InterPro" id="IPR002347">
    <property type="entry name" value="SDR_fam"/>
</dbReference>
<dbReference type="NCBIfam" id="NF005753">
    <property type="entry name" value="PRK07577.1"/>
    <property type="match status" value="1"/>
</dbReference>
<dbReference type="InterPro" id="IPR036291">
    <property type="entry name" value="NAD(P)-bd_dom_sf"/>
</dbReference>
<accession>A0A117QAA8</accession>
<dbReference type="Gene3D" id="3.40.50.720">
    <property type="entry name" value="NAD(P)-binding Rossmann-like Domain"/>
    <property type="match status" value="1"/>
</dbReference>
<gene>
    <name evidence="4" type="ORF">AQJ11_38710</name>
</gene>
<dbReference type="PANTHER" id="PTHR42879:SF2">
    <property type="entry name" value="3-OXOACYL-[ACYL-CARRIER-PROTEIN] REDUCTASE FABG"/>
    <property type="match status" value="1"/>
</dbReference>
<protein>
    <submittedName>
        <fullName evidence="4">Short-chain dehydrogenase</fullName>
    </submittedName>
</protein>
<dbReference type="SUPFAM" id="SSF51735">
    <property type="entry name" value="NAD(P)-binding Rossmann-fold domains"/>
    <property type="match status" value="1"/>
</dbReference>
<feature type="domain" description="Ketoreductase" evidence="3">
    <location>
        <begin position="19"/>
        <end position="186"/>
    </location>
</feature>
<comment type="caution">
    <text evidence="4">The sequence shown here is derived from an EMBL/GenBank/DDBJ whole genome shotgun (WGS) entry which is preliminary data.</text>
</comment>
<evidence type="ECO:0000313" key="5">
    <source>
        <dbReference type="Proteomes" id="UP000053398"/>
    </source>
</evidence>
<keyword evidence="5" id="KW-1185">Reference proteome</keyword>
<evidence type="ECO:0000256" key="1">
    <source>
        <dbReference type="ARBA" id="ARBA00006484"/>
    </source>
</evidence>
<dbReference type="PRINTS" id="PR00080">
    <property type="entry name" value="SDRFAMILY"/>
</dbReference>
<dbReference type="EMBL" id="LMWP01000050">
    <property type="protein sequence ID" value="KUN17199.1"/>
    <property type="molecule type" value="Genomic_DNA"/>
</dbReference>
<comment type="similarity">
    <text evidence="1">Belongs to the short-chain dehydrogenases/reductases (SDR) family.</text>
</comment>